<gene>
    <name evidence="1" type="ORF">LCGC14_2948490</name>
</gene>
<sequence length="138" mass="15846">MKWLNPDVLCSFGNDQVRIELGPQIIELDCTDENLRDEVTAPHYKIGGIDAYGRVIRPQEAEVLVQKNPFGVVNKGEKMHCVDWRAKHVPFVWKVYQWQETADLNPNGDPIFRFIKVNEHADKAEATAWAEELLGEMI</sequence>
<reference evidence="1" key="1">
    <citation type="journal article" date="2015" name="Nature">
        <title>Complex archaea that bridge the gap between prokaryotes and eukaryotes.</title>
        <authorList>
            <person name="Spang A."/>
            <person name="Saw J.H."/>
            <person name="Jorgensen S.L."/>
            <person name="Zaremba-Niedzwiedzka K."/>
            <person name="Martijn J."/>
            <person name="Lind A.E."/>
            <person name="van Eijk R."/>
            <person name="Schleper C."/>
            <person name="Guy L."/>
            <person name="Ettema T.J."/>
        </authorList>
    </citation>
    <scope>NUCLEOTIDE SEQUENCE</scope>
</reference>
<organism evidence="1">
    <name type="scientific">marine sediment metagenome</name>
    <dbReference type="NCBI Taxonomy" id="412755"/>
    <lineage>
        <taxon>unclassified sequences</taxon>
        <taxon>metagenomes</taxon>
        <taxon>ecological metagenomes</taxon>
    </lineage>
</organism>
<name>A0A0F9A757_9ZZZZ</name>
<accession>A0A0F9A757</accession>
<dbReference type="EMBL" id="LAZR01059339">
    <property type="protein sequence ID" value="KKK67996.1"/>
    <property type="molecule type" value="Genomic_DNA"/>
</dbReference>
<comment type="caution">
    <text evidence="1">The sequence shown here is derived from an EMBL/GenBank/DDBJ whole genome shotgun (WGS) entry which is preliminary data.</text>
</comment>
<proteinExistence type="predicted"/>
<protein>
    <submittedName>
        <fullName evidence="1">Uncharacterized protein</fullName>
    </submittedName>
</protein>
<dbReference type="AlphaFoldDB" id="A0A0F9A757"/>
<evidence type="ECO:0000313" key="1">
    <source>
        <dbReference type="EMBL" id="KKK67996.1"/>
    </source>
</evidence>